<evidence type="ECO:0000256" key="5">
    <source>
        <dbReference type="ARBA" id="ARBA00023014"/>
    </source>
</evidence>
<dbReference type="Pfam" id="PF04055">
    <property type="entry name" value="Radical_SAM"/>
    <property type="match status" value="1"/>
</dbReference>
<feature type="non-terminal residue" evidence="7">
    <location>
        <position position="441"/>
    </location>
</feature>
<accession>A0ABT7VV00</accession>
<evidence type="ECO:0000256" key="4">
    <source>
        <dbReference type="ARBA" id="ARBA00023004"/>
    </source>
</evidence>
<dbReference type="Gene3D" id="3.20.20.70">
    <property type="entry name" value="Aldolase class I"/>
    <property type="match status" value="1"/>
</dbReference>
<proteinExistence type="predicted"/>
<dbReference type="EMBL" id="JAUCGM010000622">
    <property type="protein sequence ID" value="MDM8563412.1"/>
    <property type="molecule type" value="Genomic_DNA"/>
</dbReference>
<reference evidence="7" key="1">
    <citation type="submission" date="2023-06" db="EMBL/GenBank/DDBJ databases">
        <title>Uncultivated large filamentous bacteria from sulfidic sediments reveal new species and different genomic features in energy metabolism and defense.</title>
        <authorList>
            <person name="Fonseca A."/>
        </authorList>
    </citation>
    <scope>NUCLEOTIDE SEQUENCE</scope>
    <source>
        <strain evidence="7">HSG4</strain>
    </source>
</reference>
<dbReference type="InterPro" id="IPR051198">
    <property type="entry name" value="BchE-like"/>
</dbReference>
<evidence type="ECO:0000256" key="3">
    <source>
        <dbReference type="ARBA" id="ARBA00022723"/>
    </source>
</evidence>
<dbReference type="SFLD" id="SFLDS00029">
    <property type="entry name" value="Radical_SAM"/>
    <property type="match status" value="1"/>
</dbReference>
<keyword evidence="3" id="KW-0479">Metal-binding</keyword>
<keyword evidence="4" id="KW-0408">Iron</keyword>
<dbReference type="PANTHER" id="PTHR43409">
    <property type="entry name" value="ANAEROBIC MAGNESIUM-PROTOPORPHYRIN IX MONOMETHYL ESTER CYCLASE-RELATED"/>
    <property type="match status" value="1"/>
</dbReference>
<evidence type="ECO:0000259" key="6">
    <source>
        <dbReference type="PROSITE" id="PS51918"/>
    </source>
</evidence>
<gene>
    <name evidence="7" type="ORF">QUF54_08675</name>
</gene>
<keyword evidence="2" id="KW-0949">S-adenosyl-L-methionine</keyword>
<dbReference type="PROSITE" id="PS51918">
    <property type="entry name" value="RADICAL_SAM"/>
    <property type="match status" value="1"/>
</dbReference>
<name>A0ABT7VV00_9GAMM</name>
<comment type="cofactor">
    <cofactor evidence="1">
        <name>[4Fe-4S] cluster</name>
        <dbReference type="ChEBI" id="CHEBI:49883"/>
    </cofactor>
</comment>
<protein>
    <submittedName>
        <fullName evidence="7">Radical SAM protein</fullName>
    </submittedName>
</protein>
<feature type="domain" description="Radical SAM core" evidence="6">
    <location>
        <begin position="209"/>
        <end position="439"/>
    </location>
</feature>
<dbReference type="PANTHER" id="PTHR43409:SF7">
    <property type="entry name" value="BLL1977 PROTEIN"/>
    <property type="match status" value="1"/>
</dbReference>
<evidence type="ECO:0000256" key="2">
    <source>
        <dbReference type="ARBA" id="ARBA00022691"/>
    </source>
</evidence>
<dbReference type="InterPro" id="IPR013785">
    <property type="entry name" value="Aldolase_TIM"/>
</dbReference>
<keyword evidence="8" id="KW-1185">Reference proteome</keyword>
<evidence type="ECO:0000256" key="1">
    <source>
        <dbReference type="ARBA" id="ARBA00001966"/>
    </source>
</evidence>
<keyword evidence="5" id="KW-0411">Iron-sulfur</keyword>
<dbReference type="Proteomes" id="UP001171945">
    <property type="component" value="Unassembled WGS sequence"/>
</dbReference>
<evidence type="ECO:0000313" key="8">
    <source>
        <dbReference type="Proteomes" id="UP001171945"/>
    </source>
</evidence>
<dbReference type="InterPro" id="IPR058240">
    <property type="entry name" value="rSAM_sf"/>
</dbReference>
<dbReference type="SMART" id="SM00729">
    <property type="entry name" value="Elp3"/>
    <property type="match status" value="1"/>
</dbReference>
<dbReference type="SFLD" id="SFLDG01082">
    <property type="entry name" value="B12-binding_domain_containing"/>
    <property type="match status" value="1"/>
</dbReference>
<dbReference type="InterPro" id="IPR006638">
    <property type="entry name" value="Elp3/MiaA/NifB-like_rSAM"/>
</dbReference>
<sequence>MKIAISYPPIINKDGQKAMVSQNRNVQYFQKPTYLLPIIHAQAATWLKQLGYEIYWDDANAQLKTLEQWQQDLVAWQPDIVVLESTTPVMKFYWQTVHDIKKRLPNTIIIMTGYHSMRMPEETLEQSPTDIVLRSNHIDFSLNKLIPFIEQNSDGRETLSIEGFVIRINDQEIRSTGDFKQVEPLDKSPLVDRDLVQWKRYAYENGNFLQTPGIYATSVIRDCMFGKCTFCRYNGPDLTYSMMSVQRSLDEYQDLIENKGVKEIFDDSGVWYRGKEAREFAQGIIDRGLHKKGCYFSINTRFEYLDEETLKIMAKANFRFILLGFEAADDETLLRLNKGYQMPHVEKCLQWMTKYGMHPHLTIMVGYYWQTQEQLDLTVKTVKDLMFRGLARTLQVTLCTPLDYTPYHKECLEKGMLLTEDYNDFDMSKLIVKTPIPHDQY</sequence>
<organism evidence="7 8">
    <name type="scientific">Candidatus Marithioploca araucensis</name>
    <dbReference type="NCBI Taxonomy" id="70273"/>
    <lineage>
        <taxon>Bacteria</taxon>
        <taxon>Pseudomonadati</taxon>
        <taxon>Pseudomonadota</taxon>
        <taxon>Gammaproteobacteria</taxon>
        <taxon>Thiotrichales</taxon>
        <taxon>Thiotrichaceae</taxon>
        <taxon>Candidatus Marithioploca</taxon>
    </lineage>
</organism>
<dbReference type="SUPFAM" id="SSF102114">
    <property type="entry name" value="Radical SAM enzymes"/>
    <property type="match status" value="1"/>
</dbReference>
<comment type="caution">
    <text evidence="7">The sequence shown here is derived from an EMBL/GenBank/DDBJ whole genome shotgun (WGS) entry which is preliminary data.</text>
</comment>
<dbReference type="Gene3D" id="3.40.50.280">
    <property type="entry name" value="Cobalamin-binding domain"/>
    <property type="match status" value="1"/>
</dbReference>
<evidence type="ECO:0000313" key="7">
    <source>
        <dbReference type="EMBL" id="MDM8563412.1"/>
    </source>
</evidence>
<dbReference type="InterPro" id="IPR007197">
    <property type="entry name" value="rSAM"/>
</dbReference>